<name>A0A090X2I8_9FLAO</name>
<dbReference type="GO" id="GO:0004316">
    <property type="term" value="F:3-oxoacyl-[acyl-carrier-protein] reductase (NADPH) activity"/>
    <property type="evidence" value="ECO:0007669"/>
    <property type="project" value="UniProtKB-EC"/>
</dbReference>
<gene>
    <name evidence="3" type="ORF">JCM19274_2943</name>
</gene>
<comment type="caution">
    <text evidence="3">The sequence shown here is derived from an EMBL/GenBank/DDBJ whole genome shotgun (WGS) entry which is preliminary data.</text>
</comment>
<dbReference type="PANTHER" id="PTHR48107:SF7">
    <property type="entry name" value="RE15974P"/>
    <property type="match status" value="1"/>
</dbReference>
<dbReference type="PRINTS" id="PR00080">
    <property type="entry name" value="SDRFAMILY"/>
</dbReference>
<dbReference type="InterPro" id="IPR036291">
    <property type="entry name" value="NAD(P)-bd_dom_sf"/>
</dbReference>
<dbReference type="CDD" id="cd05362">
    <property type="entry name" value="THN_reductase-like_SDR_c"/>
    <property type="match status" value="1"/>
</dbReference>
<keyword evidence="2 3" id="KW-0560">Oxidoreductase</keyword>
<dbReference type="Pfam" id="PF13561">
    <property type="entry name" value="adh_short_C2"/>
    <property type="match status" value="1"/>
</dbReference>
<reference evidence="3" key="1">
    <citation type="journal article" date="2014" name="Genome Announc.">
        <title>Draft Genome Sequences of Marine Flavobacterium Algibacter lectus Strains SS8 and NR4.</title>
        <authorList>
            <person name="Takatani N."/>
            <person name="Nakanishi M."/>
            <person name="Meirelles P."/>
            <person name="Mino S."/>
            <person name="Suda W."/>
            <person name="Oshima K."/>
            <person name="Hattori M."/>
            <person name="Ohkuma M."/>
            <person name="Hosokawa M."/>
            <person name="Miyashita K."/>
            <person name="Thompson F.L."/>
            <person name="Niwa A."/>
            <person name="Sawabe T."/>
            <person name="Sawabe T."/>
        </authorList>
    </citation>
    <scope>NUCLEOTIDE SEQUENCE [LARGE SCALE GENOMIC DNA]</scope>
    <source>
        <strain evidence="3">JCM 19274</strain>
    </source>
</reference>
<dbReference type="EMBL" id="BBNU01000039">
    <property type="protein sequence ID" value="GAL82664.1"/>
    <property type="molecule type" value="Genomic_DNA"/>
</dbReference>
<comment type="similarity">
    <text evidence="1">Belongs to the short-chain dehydrogenases/reductases (SDR) family.</text>
</comment>
<proteinExistence type="inferred from homology"/>
<evidence type="ECO:0000256" key="2">
    <source>
        <dbReference type="ARBA" id="ARBA00023002"/>
    </source>
</evidence>
<dbReference type="Proteomes" id="UP000029643">
    <property type="component" value="Unassembled WGS sequence"/>
</dbReference>
<dbReference type="EC" id="1.1.1.100" evidence="3"/>
<dbReference type="FunFam" id="3.40.50.720:FF:000084">
    <property type="entry name" value="Short-chain dehydrogenase reductase"/>
    <property type="match status" value="1"/>
</dbReference>
<accession>A0A090X2I8</accession>
<dbReference type="PROSITE" id="PS00061">
    <property type="entry name" value="ADH_SHORT"/>
    <property type="match status" value="1"/>
</dbReference>
<evidence type="ECO:0000256" key="1">
    <source>
        <dbReference type="ARBA" id="ARBA00006484"/>
    </source>
</evidence>
<dbReference type="AlphaFoldDB" id="A0A090X2I8"/>
<dbReference type="InterPro" id="IPR002347">
    <property type="entry name" value="SDR_fam"/>
</dbReference>
<dbReference type="InterPro" id="IPR020904">
    <property type="entry name" value="Sc_DH/Rdtase_CS"/>
</dbReference>
<dbReference type="PRINTS" id="PR00081">
    <property type="entry name" value="GDHRDH"/>
</dbReference>
<dbReference type="PANTHER" id="PTHR48107">
    <property type="entry name" value="NADPH-DEPENDENT ALDEHYDE REDUCTASE-LIKE PROTEIN, CHLOROPLASTIC-RELATED"/>
    <property type="match status" value="1"/>
</dbReference>
<organism evidence="3 4">
    <name type="scientific">Algibacter lectus</name>
    <dbReference type="NCBI Taxonomy" id="221126"/>
    <lineage>
        <taxon>Bacteria</taxon>
        <taxon>Pseudomonadati</taxon>
        <taxon>Bacteroidota</taxon>
        <taxon>Flavobacteriia</taxon>
        <taxon>Flavobacteriales</taxon>
        <taxon>Flavobacteriaceae</taxon>
        <taxon>Algibacter</taxon>
    </lineage>
</organism>
<dbReference type="SUPFAM" id="SSF51735">
    <property type="entry name" value="NAD(P)-binding Rossmann-fold domains"/>
    <property type="match status" value="1"/>
</dbReference>
<protein>
    <submittedName>
        <fullName evidence="3">3-oxoacyl-[acyl-carrier protein] reductase</fullName>
        <ecNumber evidence="3">1.1.1.100</ecNumber>
    </submittedName>
</protein>
<dbReference type="RefSeq" id="WP_042501739.1">
    <property type="nucleotide sequence ID" value="NZ_BBNU01000039.1"/>
</dbReference>
<dbReference type="Gene3D" id="3.40.50.720">
    <property type="entry name" value="NAD(P)-binding Rossmann-like Domain"/>
    <property type="match status" value="1"/>
</dbReference>
<evidence type="ECO:0000313" key="4">
    <source>
        <dbReference type="Proteomes" id="UP000029643"/>
    </source>
</evidence>
<evidence type="ECO:0000313" key="3">
    <source>
        <dbReference type="EMBL" id="GAL82664.1"/>
    </source>
</evidence>
<sequence length="246" mass="26219">MSSLKGKIAIVTGSSRGIGAEIAKALGKNGAKIIINYTVNKDSAESVVNQIIQNGSEAISIQADVSLQKDVSRLFDETISHFGKIDVLVNNAGVMLNSLIKDTTDDLFDKQMNINVKGVFYTLREASTKLADNGSIINLSSTVTRTIFPTYGIYSASKIAIEQMSKVFAKEIGNRGINVNCVLPGPTSTELFLKGKSEELIAQLANNNAFKRLGTPSDIAKVVAFLASDEAKWISAQNIGANGAMA</sequence>